<dbReference type="OrthoDB" id="9775391at2"/>
<evidence type="ECO:0000256" key="1">
    <source>
        <dbReference type="ARBA" id="ARBA00001946"/>
    </source>
</evidence>
<evidence type="ECO:0000256" key="2">
    <source>
        <dbReference type="ARBA" id="ARBA00022723"/>
    </source>
</evidence>
<evidence type="ECO:0000313" key="6">
    <source>
        <dbReference type="Proteomes" id="UP000005632"/>
    </source>
</evidence>
<dbReference type="KEGG" id="sgp:SpiGrapes_0535"/>
<name>G8QWU2_SPHPG</name>
<dbReference type="PANTHER" id="PTHR13794:SF58">
    <property type="entry name" value="MITOCHONDRIAL ENOLASE SUPERFAMILY MEMBER 1"/>
    <property type="match status" value="1"/>
</dbReference>
<dbReference type="InterPro" id="IPR029065">
    <property type="entry name" value="Enolase_C-like"/>
</dbReference>
<gene>
    <name evidence="5" type="ordered locus">SpiGrapes_0535</name>
</gene>
<sequence length="395" mass="45057">MDQVPIGFPVEDEEICFSKAIYYNFNPIPVKSPWRDATGGFGSFIPLQGWIQLFDKDGYCGETFCSMGMINNILPLILTGETKKVSEWYQYIYWKLRNFGFQSGQIVDLGQLDLLMLDILARRHNKPLHRFLGAQKDWCSIYKGGGSLLSSDEDLVADMVRYVEEGNTTIKFKVGSDWGQNMERDVRRMKLVRDAVGSDIRIAVDANQVWSVDEALRFADLIRPYNPAWYEEPCHAHDMNAIKELKERGVGFKLGYGESMRNAFAFETYAEKGVDHLMPLVGRMCKMSDLLTIRSLCKKNGLMFSAGGTSWLNAAFGALFDENEPLENHEPMTQPMGEMLSVKCEEKNGRFYLPEIIGTPIRINFEKLSKERILDGVTYFYAERMNASFAVRAAY</sequence>
<evidence type="ECO:0000256" key="3">
    <source>
        <dbReference type="ARBA" id="ARBA00022842"/>
    </source>
</evidence>
<dbReference type="Pfam" id="PF13378">
    <property type="entry name" value="MR_MLE_C"/>
    <property type="match status" value="1"/>
</dbReference>
<comment type="cofactor">
    <cofactor evidence="1">
        <name>Mg(2+)</name>
        <dbReference type="ChEBI" id="CHEBI:18420"/>
    </cofactor>
</comment>
<protein>
    <submittedName>
        <fullName evidence="5">Enolase superfamily enzyme related to L-alanine-DL-glutamate epimerase</fullName>
    </submittedName>
</protein>
<dbReference type="SUPFAM" id="SSF54826">
    <property type="entry name" value="Enolase N-terminal domain-like"/>
    <property type="match status" value="1"/>
</dbReference>
<dbReference type="Gene3D" id="3.20.20.120">
    <property type="entry name" value="Enolase-like C-terminal domain"/>
    <property type="match status" value="1"/>
</dbReference>
<dbReference type="RefSeq" id="WP_014269235.1">
    <property type="nucleotide sequence ID" value="NC_016633.1"/>
</dbReference>
<dbReference type="PANTHER" id="PTHR13794">
    <property type="entry name" value="ENOLASE SUPERFAMILY, MANDELATE RACEMASE"/>
    <property type="match status" value="1"/>
</dbReference>
<dbReference type="InterPro" id="IPR029017">
    <property type="entry name" value="Enolase-like_N"/>
</dbReference>
<dbReference type="InterPro" id="IPR036849">
    <property type="entry name" value="Enolase-like_C_sf"/>
</dbReference>
<proteinExistence type="predicted"/>
<accession>G8QWU2</accession>
<dbReference type="eggNOG" id="COG4948">
    <property type="taxonomic scope" value="Bacteria"/>
</dbReference>
<dbReference type="HOGENOM" id="CLU_030273_3_1_12"/>
<dbReference type="GO" id="GO:0016052">
    <property type="term" value="P:carbohydrate catabolic process"/>
    <property type="evidence" value="ECO:0007669"/>
    <property type="project" value="TreeGrafter"/>
</dbReference>
<dbReference type="GO" id="GO:0000287">
    <property type="term" value="F:magnesium ion binding"/>
    <property type="evidence" value="ECO:0007669"/>
    <property type="project" value="TreeGrafter"/>
</dbReference>
<dbReference type="STRING" id="158190.SpiGrapes_0535"/>
<reference evidence="5 6" key="1">
    <citation type="submission" date="2011-11" db="EMBL/GenBank/DDBJ databases">
        <title>Complete sequence of Spirochaeta sp. grapes.</title>
        <authorList>
            <consortium name="US DOE Joint Genome Institute"/>
            <person name="Lucas S."/>
            <person name="Han J."/>
            <person name="Lapidus A."/>
            <person name="Cheng J.-F."/>
            <person name="Goodwin L."/>
            <person name="Pitluck S."/>
            <person name="Peters L."/>
            <person name="Ovchinnikova G."/>
            <person name="Munk A.C."/>
            <person name="Detter J.C."/>
            <person name="Han C."/>
            <person name="Tapia R."/>
            <person name="Land M."/>
            <person name="Hauser L."/>
            <person name="Kyrpides N."/>
            <person name="Ivanova N."/>
            <person name="Pagani I."/>
            <person name="Ritalahtilisa K."/>
            <person name="Loeffler F."/>
            <person name="Woyke T."/>
        </authorList>
    </citation>
    <scope>NUCLEOTIDE SEQUENCE [LARGE SCALE GENOMIC DNA]</scope>
    <source>
        <strain evidence="6">ATCC BAA-1885 / DSM 22778 / Grapes</strain>
    </source>
</reference>
<dbReference type="EMBL" id="CP003155">
    <property type="protein sequence ID" value="AEV28386.1"/>
    <property type="molecule type" value="Genomic_DNA"/>
</dbReference>
<dbReference type="Proteomes" id="UP000005632">
    <property type="component" value="Chromosome"/>
</dbReference>
<organism evidence="5 6">
    <name type="scientific">Sphaerochaeta pleomorpha (strain ATCC BAA-1885 / DSM 22778 / Grapes)</name>
    <dbReference type="NCBI Taxonomy" id="158190"/>
    <lineage>
        <taxon>Bacteria</taxon>
        <taxon>Pseudomonadati</taxon>
        <taxon>Spirochaetota</taxon>
        <taxon>Spirochaetia</taxon>
        <taxon>Spirochaetales</taxon>
        <taxon>Sphaerochaetaceae</taxon>
        <taxon>Sphaerochaeta</taxon>
    </lineage>
</organism>
<dbReference type="Gene3D" id="3.30.390.10">
    <property type="entry name" value="Enolase-like, N-terminal domain"/>
    <property type="match status" value="1"/>
</dbReference>
<dbReference type="InterPro" id="IPR013342">
    <property type="entry name" value="Mandelate_racemase_C"/>
</dbReference>
<dbReference type="SMART" id="SM00922">
    <property type="entry name" value="MR_MLE"/>
    <property type="match status" value="1"/>
</dbReference>
<dbReference type="InterPro" id="IPR046945">
    <property type="entry name" value="RHMD-like"/>
</dbReference>
<evidence type="ECO:0000313" key="5">
    <source>
        <dbReference type="EMBL" id="AEV28386.1"/>
    </source>
</evidence>
<keyword evidence="3" id="KW-0460">Magnesium</keyword>
<dbReference type="SUPFAM" id="SSF51604">
    <property type="entry name" value="Enolase C-terminal domain-like"/>
    <property type="match status" value="1"/>
</dbReference>
<keyword evidence="6" id="KW-1185">Reference proteome</keyword>
<feature type="domain" description="Mandelate racemase/muconate lactonizing enzyme C-terminal" evidence="4">
    <location>
        <begin position="152"/>
        <end position="251"/>
    </location>
</feature>
<dbReference type="AlphaFoldDB" id="G8QWU2"/>
<keyword evidence="2" id="KW-0479">Metal-binding</keyword>
<evidence type="ECO:0000259" key="4">
    <source>
        <dbReference type="SMART" id="SM00922"/>
    </source>
</evidence>
<dbReference type="GO" id="GO:0016836">
    <property type="term" value="F:hydro-lyase activity"/>
    <property type="evidence" value="ECO:0007669"/>
    <property type="project" value="TreeGrafter"/>
</dbReference>